<evidence type="ECO:0000256" key="2">
    <source>
        <dbReference type="ARBA" id="ARBA00022737"/>
    </source>
</evidence>
<dbReference type="AlphaFoldDB" id="A0A8T2MIM0"/>
<keyword evidence="2" id="KW-0677">Repeat</keyword>
<dbReference type="InterPro" id="IPR051570">
    <property type="entry name" value="TBC1_cilium_biogenesis"/>
</dbReference>
<dbReference type="PANTHER" id="PTHR19853">
    <property type="entry name" value="WD REPEAT CONTAINING PROTEIN 3 WDR3"/>
    <property type="match status" value="1"/>
</dbReference>
<accession>A0A8T2MIM0</accession>
<organism evidence="4 5">
    <name type="scientific">Albula glossodonta</name>
    <name type="common">roundjaw bonefish</name>
    <dbReference type="NCBI Taxonomy" id="121402"/>
    <lineage>
        <taxon>Eukaryota</taxon>
        <taxon>Metazoa</taxon>
        <taxon>Chordata</taxon>
        <taxon>Craniata</taxon>
        <taxon>Vertebrata</taxon>
        <taxon>Euteleostomi</taxon>
        <taxon>Actinopterygii</taxon>
        <taxon>Neopterygii</taxon>
        <taxon>Teleostei</taxon>
        <taxon>Albuliformes</taxon>
        <taxon>Albulidae</taxon>
        <taxon>Albula</taxon>
    </lineage>
</organism>
<evidence type="ECO:0000313" key="5">
    <source>
        <dbReference type="Proteomes" id="UP000824540"/>
    </source>
</evidence>
<name>A0A8T2MIM0_9TELE</name>
<keyword evidence="1" id="KW-0853">WD repeat</keyword>
<evidence type="ECO:0000313" key="4">
    <source>
        <dbReference type="EMBL" id="KAG9328169.1"/>
    </source>
</evidence>
<evidence type="ECO:0000256" key="3">
    <source>
        <dbReference type="SAM" id="MobiDB-lite"/>
    </source>
</evidence>
<dbReference type="PANTHER" id="PTHR19853:SF1">
    <property type="entry name" value="TBC1 DOMAIN FAMILY MEMBER 31"/>
    <property type="match status" value="1"/>
</dbReference>
<proteinExistence type="predicted"/>
<keyword evidence="5" id="KW-1185">Reference proteome</keyword>
<gene>
    <name evidence="4" type="ORF">JZ751_016159</name>
</gene>
<dbReference type="OrthoDB" id="5578278at2759"/>
<dbReference type="EMBL" id="JAFBMS010002607">
    <property type="protein sequence ID" value="KAG9328169.1"/>
    <property type="molecule type" value="Genomic_DNA"/>
</dbReference>
<feature type="region of interest" description="Disordered" evidence="3">
    <location>
        <begin position="179"/>
        <end position="198"/>
    </location>
</feature>
<reference evidence="4" key="1">
    <citation type="thesis" date="2021" institute="BYU ScholarsArchive" country="Provo, UT, USA">
        <title>Applications of and Algorithms for Genome Assembly and Genomic Analyses with an Emphasis on Marine Teleosts.</title>
        <authorList>
            <person name="Pickett B.D."/>
        </authorList>
    </citation>
    <scope>NUCLEOTIDE SEQUENCE</scope>
    <source>
        <strain evidence="4">HI-2016</strain>
    </source>
</reference>
<dbReference type="GO" id="GO:0036064">
    <property type="term" value="C:ciliary basal body"/>
    <property type="evidence" value="ECO:0007669"/>
    <property type="project" value="TreeGrafter"/>
</dbReference>
<evidence type="ECO:0000256" key="1">
    <source>
        <dbReference type="ARBA" id="ARBA00022574"/>
    </source>
</evidence>
<dbReference type="Proteomes" id="UP000824540">
    <property type="component" value="Unassembled WGS sequence"/>
</dbReference>
<dbReference type="GO" id="GO:0060271">
    <property type="term" value="P:cilium assembly"/>
    <property type="evidence" value="ECO:0007669"/>
    <property type="project" value="TreeGrafter"/>
</dbReference>
<protein>
    <submittedName>
        <fullName evidence="4">Uncharacterized protein</fullName>
    </submittedName>
</protein>
<sequence length="360" mass="40013">MLGETRAPSRPLDASLLTLVRRGADGGLAPAVVLERSCSCTHQQGLVSGRCSCTQQQGLHKFFPAVPPQVLRRCFNKALSCENGPRTSPIPESPVLETLSSGSGSGSGSSWLLCSECLPLAAETPGCERRAWETLSDGSDLRTQTFRFCWLGHPTLVKVVTGLTGDDSALKMKIRVGGVQRPARTSGRKGKAKVLRPPALPSPRKKRLNFAERTAGWIKQEEAPGPTADFWGIPRQIQELQTAHFLWGSFCRMFVWRSLLHLPENHSAFSSLTAKGVHSAFLTLHQRYPIKSQKLHRGLQRVLSAMAYWSAIFGETDYLPLVAFPFVKLFQNNPLICFEVVATVTVNWCQHWFEYFPNRR</sequence>
<comment type="caution">
    <text evidence="4">The sequence shown here is derived from an EMBL/GenBank/DDBJ whole genome shotgun (WGS) entry which is preliminary data.</text>
</comment>